<dbReference type="Proteomes" id="UP000521313">
    <property type="component" value="Unassembled WGS sequence"/>
</dbReference>
<dbReference type="EMBL" id="JACJLU010000003">
    <property type="protein sequence ID" value="MBM6831178.1"/>
    <property type="molecule type" value="Genomic_DNA"/>
</dbReference>
<gene>
    <name evidence="8" type="ORF">H5982_03510</name>
    <name evidence="7" type="ORF">HNQ43_000665</name>
</gene>
<dbReference type="RefSeq" id="WP_183374741.1">
    <property type="nucleotide sequence ID" value="NZ_CAWVLV010000033.1"/>
</dbReference>
<dbReference type="Gene3D" id="1.10.10.10">
    <property type="entry name" value="Winged helix-like DNA-binding domain superfamily/Winged helix DNA-binding domain"/>
    <property type="match status" value="1"/>
</dbReference>
<keyword evidence="10" id="KW-1185">Reference proteome</keyword>
<protein>
    <recommendedName>
        <fullName evidence="1">Lactose phosphotransferase system repressor</fullName>
    </recommendedName>
</protein>
<dbReference type="InterPro" id="IPR036390">
    <property type="entry name" value="WH_DNA-bd_sf"/>
</dbReference>
<dbReference type="Pfam" id="PF08220">
    <property type="entry name" value="HTH_DeoR"/>
    <property type="match status" value="1"/>
</dbReference>
<name>A0A7W8D290_9FIRM</name>
<dbReference type="InterPro" id="IPR001034">
    <property type="entry name" value="DeoR_HTH"/>
</dbReference>
<organism evidence="7 9">
    <name type="scientific">Faecalicoccus acidiformans</name>
    <dbReference type="NCBI Taxonomy" id="915173"/>
    <lineage>
        <taxon>Bacteria</taxon>
        <taxon>Bacillati</taxon>
        <taxon>Bacillota</taxon>
        <taxon>Erysipelotrichia</taxon>
        <taxon>Erysipelotrichales</taxon>
        <taxon>Erysipelotrichaceae</taxon>
        <taxon>Faecalicoccus</taxon>
    </lineage>
</organism>
<dbReference type="GO" id="GO:0003700">
    <property type="term" value="F:DNA-binding transcription factor activity"/>
    <property type="evidence" value="ECO:0007669"/>
    <property type="project" value="InterPro"/>
</dbReference>
<evidence type="ECO:0000259" key="6">
    <source>
        <dbReference type="PROSITE" id="PS51000"/>
    </source>
</evidence>
<evidence type="ECO:0000313" key="10">
    <source>
        <dbReference type="Proteomes" id="UP000775500"/>
    </source>
</evidence>
<dbReference type="SUPFAM" id="SSF46785">
    <property type="entry name" value="Winged helix' DNA-binding domain"/>
    <property type="match status" value="1"/>
</dbReference>
<dbReference type="PROSITE" id="PS51000">
    <property type="entry name" value="HTH_DEOR_2"/>
    <property type="match status" value="1"/>
</dbReference>
<evidence type="ECO:0000256" key="5">
    <source>
        <dbReference type="ARBA" id="ARBA00024937"/>
    </source>
</evidence>
<evidence type="ECO:0000313" key="7">
    <source>
        <dbReference type="EMBL" id="MBB5184624.1"/>
    </source>
</evidence>
<dbReference type="SMART" id="SM00420">
    <property type="entry name" value="HTH_DEOR"/>
    <property type="match status" value="1"/>
</dbReference>
<reference evidence="8" key="2">
    <citation type="submission" date="2020-08" db="EMBL/GenBank/DDBJ databases">
        <authorList>
            <person name="Cejkova D."/>
            <person name="Kubasova T."/>
            <person name="Jahodarova E."/>
            <person name="Rychlik I."/>
        </authorList>
    </citation>
    <scope>NUCLEOTIDE SEQUENCE</scope>
    <source>
        <strain evidence="8">An423</strain>
    </source>
</reference>
<dbReference type="SMART" id="SM01134">
    <property type="entry name" value="DeoRC"/>
    <property type="match status" value="1"/>
</dbReference>
<comment type="function">
    <text evidence="5">Repressor of the lactose catabolism operon. Galactose-6-phosphate is the inducer.</text>
</comment>
<dbReference type="Proteomes" id="UP000775500">
    <property type="component" value="Unassembled WGS sequence"/>
</dbReference>
<dbReference type="InterPro" id="IPR050313">
    <property type="entry name" value="Carb_Metab_HTH_regulators"/>
</dbReference>
<accession>A0A7W8D290</accession>
<dbReference type="PRINTS" id="PR00037">
    <property type="entry name" value="HTHLACR"/>
</dbReference>
<keyword evidence="4" id="KW-0804">Transcription</keyword>
<dbReference type="PANTHER" id="PTHR30363:SF4">
    <property type="entry name" value="GLYCEROL-3-PHOSPHATE REGULON REPRESSOR"/>
    <property type="match status" value="1"/>
</dbReference>
<evidence type="ECO:0000256" key="2">
    <source>
        <dbReference type="ARBA" id="ARBA00022491"/>
    </source>
</evidence>
<keyword evidence="3" id="KW-0805">Transcription regulation</keyword>
<evidence type="ECO:0000256" key="3">
    <source>
        <dbReference type="ARBA" id="ARBA00023015"/>
    </source>
</evidence>
<evidence type="ECO:0000313" key="8">
    <source>
        <dbReference type="EMBL" id="MBM6831178.1"/>
    </source>
</evidence>
<reference evidence="7 9" key="1">
    <citation type="submission" date="2020-08" db="EMBL/GenBank/DDBJ databases">
        <title>Genomic Encyclopedia of Type Strains, Phase IV (KMG-IV): sequencing the most valuable type-strain genomes for metagenomic binning, comparative biology and taxonomic classification.</title>
        <authorList>
            <person name="Goeker M."/>
        </authorList>
    </citation>
    <scope>NUCLEOTIDE SEQUENCE [LARGE SCALE GENOMIC DNA]</scope>
    <source>
        <strain evidence="7 9">DSM 26963</strain>
    </source>
</reference>
<evidence type="ECO:0000256" key="4">
    <source>
        <dbReference type="ARBA" id="ARBA00023163"/>
    </source>
</evidence>
<dbReference type="InterPro" id="IPR037171">
    <property type="entry name" value="NagB/RpiA_transferase-like"/>
</dbReference>
<dbReference type="SUPFAM" id="SSF100950">
    <property type="entry name" value="NagB/RpiA/CoA transferase-like"/>
    <property type="match status" value="1"/>
</dbReference>
<evidence type="ECO:0000256" key="1">
    <source>
        <dbReference type="ARBA" id="ARBA00021390"/>
    </source>
</evidence>
<dbReference type="Gene3D" id="3.40.50.1360">
    <property type="match status" value="1"/>
</dbReference>
<reference evidence="8 10" key="3">
    <citation type="journal article" date="2021" name="Sci. Rep.">
        <title>The distribution of antibiotic resistance genes in chicken gut microbiota commensals.</title>
        <authorList>
            <person name="Juricova H."/>
            <person name="Matiasovicova J."/>
            <person name="Kubasova T."/>
            <person name="Cejkova D."/>
            <person name="Rychlik I."/>
        </authorList>
    </citation>
    <scope>NUCLEOTIDE SEQUENCE [LARGE SCALE GENOMIC DNA]</scope>
    <source>
        <strain evidence="8 10">An423</strain>
    </source>
</reference>
<keyword evidence="2" id="KW-0678">Repressor</keyword>
<dbReference type="PANTHER" id="PTHR30363">
    <property type="entry name" value="HTH-TYPE TRANSCRIPTIONAL REGULATOR SRLR-RELATED"/>
    <property type="match status" value="1"/>
</dbReference>
<dbReference type="EMBL" id="JACHHD010000005">
    <property type="protein sequence ID" value="MBB5184624.1"/>
    <property type="molecule type" value="Genomic_DNA"/>
</dbReference>
<comment type="caution">
    <text evidence="7">The sequence shown here is derived from an EMBL/GenBank/DDBJ whole genome shotgun (WGS) entry which is preliminary data.</text>
</comment>
<proteinExistence type="predicted"/>
<feature type="domain" description="HTH deoR-type" evidence="6">
    <location>
        <begin position="5"/>
        <end position="60"/>
    </location>
</feature>
<dbReference type="InterPro" id="IPR036388">
    <property type="entry name" value="WH-like_DNA-bd_sf"/>
</dbReference>
<evidence type="ECO:0000313" key="9">
    <source>
        <dbReference type="Proteomes" id="UP000521313"/>
    </source>
</evidence>
<dbReference type="Pfam" id="PF00455">
    <property type="entry name" value="DeoRC"/>
    <property type="match status" value="1"/>
</dbReference>
<dbReference type="InterPro" id="IPR014036">
    <property type="entry name" value="DeoR-like_C"/>
</dbReference>
<sequence length="251" mass="28479">MSKKKDLRQARIRQILLEESRIRITDLAKRLEVTPETLRSDLNEMEAHSLLIREHGYARIHNPMQETPLFFRNQENAEAKKRVAIQAFNEIKDGQVVFLDSGSTVLLGLPALQMKKSLTIVTNSLPLAQQCAAYHFDILFAGGMIYNAGLRAYGHFAIEVVDHVHIDTAIMGTDGFKNCDGFTSTNINELGFKRHVMNQSSKMIMVTDASKFEDAAPFSFCKFREFDVLVTNPVPKEKLKPLRDIKKIIQV</sequence>
<dbReference type="AlphaFoldDB" id="A0A7W8D290"/>